<evidence type="ECO:0000313" key="2">
    <source>
        <dbReference type="Proteomes" id="UP000198525"/>
    </source>
</evidence>
<dbReference type="EMBL" id="FNES01000007">
    <property type="protein sequence ID" value="SDJ68655.1"/>
    <property type="molecule type" value="Genomic_DNA"/>
</dbReference>
<dbReference type="AlphaFoldDB" id="A0A1G8VT76"/>
<dbReference type="SUPFAM" id="SSF54621">
    <property type="entry name" value="Heme-binding protein A (HasA)"/>
    <property type="match status" value="1"/>
</dbReference>
<dbReference type="InterPro" id="IPR010495">
    <property type="entry name" value="HasA_haem-bd"/>
</dbReference>
<name>A0A1G8VT76_9GAMM</name>
<proteinExistence type="predicted"/>
<evidence type="ECO:0000313" key="1">
    <source>
        <dbReference type="EMBL" id="SDJ68655.1"/>
    </source>
</evidence>
<dbReference type="Pfam" id="PF06438">
    <property type="entry name" value="HasA"/>
    <property type="match status" value="1"/>
</dbReference>
<dbReference type="Proteomes" id="UP000198525">
    <property type="component" value="Unassembled WGS sequence"/>
</dbReference>
<dbReference type="Gene3D" id="3.30.1500.10">
    <property type="entry name" value="Haem-binding HasA"/>
    <property type="match status" value="1"/>
</dbReference>
<dbReference type="InterPro" id="IPR036912">
    <property type="entry name" value="HasA_haem-bd_sf"/>
</dbReference>
<organism evidence="1 2">
    <name type="scientific">Billgrantia gudaonensis</name>
    <dbReference type="NCBI Taxonomy" id="376427"/>
    <lineage>
        <taxon>Bacteria</taxon>
        <taxon>Pseudomonadati</taxon>
        <taxon>Pseudomonadota</taxon>
        <taxon>Gammaproteobacteria</taxon>
        <taxon>Oceanospirillales</taxon>
        <taxon>Halomonadaceae</taxon>
        <taxon>Billgrantia</taxon>
    </lineage>
</organism>
<sequence>MAFDITYDAQYESWTLADYLDSWSFNFNNSNHGSSNTGGFNSGGLSGEEYAISGANNSYAFIAGSDTTDGLAYDINNHVLSGELDNVQFGHGLNGPSGGSFGLTDWELSIDGLDASGSGAGNDVHDIVWGLMNGDTSELEDYIVSESLLTQSEFDTAELGDLFPLPASATGVQETSDLDVALAA</sequence>
<dbReference type="STRING" id="376427.SAMN04487954_10722"/>
<gene>
    <name evidence="1" type="ORF">SAMN04487954_10722</name>
</gene>
<reference evidence="1 2" key="1">
    <citation type="submission" date="2016-10" db="EMBL/GenBank/DDBJ databases">
        <authorList>
            <person name="de Groot N.N."/>
        </authorList>
    </citation>
    <scope>NUCLEOTIDE SEQUENCE [LARGE SCALE GENOMIC DNA]</scope>
    <source>
        <strain evidence="1 2">CGMCC 1.6133</strain>
    </source>
</reference>
<dbReference type="OrthoDB" id="8690007at2"/>
<keyword evidence="2" id="KW-1185">Reference proteome</keyword>
<dbReference type="RefSeq" id="WP_089685597.1">
    <property type="nucleotide sequence ID" value="NZ_FNES01000007.1"/>
</dbReference>
<protein>
    <submittedName>
        <fullName evidence="1">Heme-binding protein A (HasA)</fullName>
    </submittedName>
</protein>
<accession>A0A1G8VT76</accession>